<comment type="caution">
    <text evidence="2">The sequence shown here is derived from an EMBL/GenBank/DDBJ whole genome shotgun (WGS) entry which is preliminary data.</text>
</comment>
<dbReference type="InterPro" id="IPR009057">
    <property type="entry name" value="Homeodomain-like_sf"/>
</dbReference>
<dbReference type="OrthoDB" id="9792148at2"/>
<dbReference type="Gene3D" id="1.10.10.2840">
    <property type="entry name" value="PucR C-terminal helix-turn-helix domain"/>
    <property type="match status" value="1"/>
</dbReference>
<name>M8DKC2_9BACL</name>
<evidence type="ECO:0000313" key="2">
    <source>
        <dbReference type="EMBL" id="EMT53912.1"/>
    </source>
</evidence>
<dbReference type="RefSeq" id="WP_003387466.1">
    <property type="nucleotide sequence ID" value="NZ_APBN01000002.1"/>
</dbReference>
<dbReference type="InterPro" id="IPR042070">
    <property type="entry name" value="PucR_C-HTH_sf"/>
</dbReference>
<evidence type="ECO:0000313" key="3">
    <source>
        <dbReference type="Proteomes" id="UP000012081"/>
    </source>
</evidence>
<proteinExistence type="predicted"/>
<gene>
    <name evidence="2" type="ORF">I532_07850</name>
</gene>
<dbReference type="PANTHER" id="PTHR33744">
    <property type="entry name" value="CARBOHYDRATE DIACID REGULATOR"/>
    <property type="match status" value="1"/>
</dbReference>
<dbReference type="EMBL" id="APBN01000002">
    <property type="protein sequence ID" value="EMT53912.1"/>
    <property type="molecule type" value="Genomic_DNA"/>
</dbReference>
<evidence type="ECO:0000259" key="1">
    <source>
        <dbReference type="Pfam" id="PF13556"/>
    </source>
</evidence>
<dbReference type="InterPro" id="IPR051448">
    <property type="entry name" value="CdaR-like_regulators"/>
</dbReference>
<keyword evidence="3" id="KW-1185">Reference proteome</keyword>
<dbReference type="PATRIC" id="fig|1300222.3.peg.1615"/>
<dbReference type="Proteomes" id="UP000012081">
    <property type="component" value="Unassembled WGS sequence"/>
</dbReference>
<dbReference type="AlphaFoldDB" id="M8DKC2"/>
<dbReference type="Pfam" id="PF13556">
    <property type="entry name" value="HTH_30"/>
    <property type="match status" value="1"/>
</dbReference>
<accession>M8DKC2</accession>
<dbReference type="SUPFAM" id="SSF46689">
    <property type="entry name" value="Homeodomain-like"/>
    <property type="match status" value="1"/>
</dbReference>
<protein>
    <recommendedName>
        <fullName evidence="1">PucR C-terminal helix-turn-helix domain-containing protein</fullName>
    </recommendedName>
</protein>
<organism evidence="2 3">
    <name type="scientific">Brevibacillus borstelensis AK1</name>
    <dbReference type="NCBI Taxonomy" id="1300222"/>
    <lineage>
        <taxon>Bacteria</taxon>
        <taxon>Bacillati</taxon>
        <taxon>Bacillota</taxon>
        <taxon>Bacilli</taxon>
        <taxon>Bacillales</taxon>
        <taxon>Paenibacillaceae</taxon>
        <taxon>Brevibacillus</taxon>
    </lineage>
</organism>
<dbReference type="PANTHER" id="PTHR33744:SF16">
    <property type="entry name" value="CARBOHYDRATE DIACID REGULATOR"/>
    <property type="match status" value="1"/>
</dbReference>
<dbReference type="STRING" id="1300222.I532_07850"/>
<dbReference type="InterPro" id="IPR025736">
    <property type="entry name" value="PucR_C-HTH_dom"/>
</dbReference>
<reference evidence="2 3" key="1">
    <citation type="submission" date="2013-03" db="EMBL/GenBank/DDBJ databases">
        <title>Assembly of a new bacterial strain Brevibacillus borstelensis AK1.</title>
        <authorList>
            <person name="Rajan I."/>
            <person name="PoliReddy D."/>
            <person name="Sugumar T."/>
            <person name="Rathinam K."/>
            <person name="Alqarawi S."/>
            <person name="Khalil A.B."/>
            <person name="Sivakumar N."/>
        </authorList>
    </citation>
    <scope>NUCLEOTIDE SEQUENCE [LARGE SCALE GENOMIC DNA]</scope>
    <source>
        <strain evidence="2 3">AK1</strain>
    </source>
</reference>
<feature type="domain" description="PucR C-terminal helix-turn-helix" evidence="1">
    <location>
        <begin position="272"/>
        <end position="327"/>
    </location>
</feature>
<sequence length="332" mass="37332">MNDWKYEVDKIRQATNLPISYLCGTVEQISAESLRLEEEGWEIVAQASSSGQCSIVMIPSTAWEGVPRALLSLMFSEKLQAASDQSQLANWLHEIALGAPTPPPAGLAKQLHWQEPRVPFLLEQCREGFSWHSLAPILPDFFKGASLSQFPLPFPYLLLAVPLSALGSKLDEETGLEWASGLHDLFSTECMENVRVIVGEPVGQPPQLGDALTRALTLSSALRKFRPKTMVASVRQFPLERWVMMLGPETTESLQKAIEEMIPLPQLNAEQVETLETFFARHLNVSETARQLFLHRNTLLYRLDKLTEQTGLDPRQFTEAVLLQLLLLFRQK</sequence>